<evidence type="ECO:0000313" key="2">
    <source>
        <dbReference type="EMBL" id="KAK3768399.1"/>
    </source>
</evidence>
<organism evidence="2 3">
    <name type="scientific">Elysia crispata</name>
    <name type="common">lettuce slug</name>
    <dbReference type="NCBI Taxonomy" id="231223"/>
    <lineage>
        <taxon>Eukaryota</taxon>
        <taxon>Metazoa</taxon>
        <taxon>Spiralia</taxon>
        <taxon>Lophotrochozoa</taxon>
        <taxon>Mollusca</taxon>
        <taxon>Gastropoda</taxon>
        <taxon>Heterobranchia</taxon>
        <taxon>Euthyneura</taxon>
        <taxon>Panpulmonata</taxon>
        <taxon>Sacoglossa</taxon>
        <taxon>Placobranchoidea</taxon>
        <taxon>Plakobranchidae</taxon>
        <taxon>Elysia</taxon>
    </lineage>
</organism>
<reference evidence="2" key="1">
    <citation type="journal article" date="2023" name="G3 (Bethesda)">
        <title>A reference genome for the long-term kleptoplast-retaining sea slug Elysia crispata morphotype clarki.</title>
        <authorList>
            <person name="Eastman K.E."/>
            <person name="Pendleton A.L."/>
            <person name="Shaikh M.A."/>
            <person name="Suttiyut T."/>
            <person name="Ogas R."/>
            <person name="Tomko P."/>
            <person name="Gavelis G."/>
            <person name="Widhalm J.R."/>
            <person name="Wisecaver J.H."/>
        </authorList>
    </citation>
    <scope>NUCLEOTIDE SEQUENCE</scope>
    <source>
        <strain evidence="2">ECLA1</strain>
    </source>
</reference>
<dbReference type="Proteomes" id="UP001283361">
    <property type="component" value="Unassembled WGS sequence"/>
</dbReference>
<comment type="caution">
    <text evidence="2">The sequence shown here is derived from an EMBL/GenBank/DDBJ whole genome shotgun (WGS) entry which is preliminary data.</text>
</comment>
<feature type="compositionally biased region" description="Basic and acidic residues" evidence="1">
    <location>
        <begin position="1"/>
        <end position="10"/>
    </location>
</feature>
<proteinExistence type="predicted"/>
<evidence type="ECO:0000256" key="1">
    <source>
        <dbReference type="SAM" id="MobiDB-lite"/>
    </source>
</evidence>
<accession>A0AAE0ZFC8</accession>
<feature type="compositionally biased region" description="Polar residues" evidence="1">
    <location>
        <begin position="11"/>
        <end position="22"/>
    </location>
</feature>
<name>A0AAE0ZFC8_9GAST</name>
<keyword evidence="3" id="KW-1185">Reference proteome</keyword>
<dbReference type="AlphaFoldDB" id="A0AAE0ZFC8"/>
<feature type="region of interest" description="Disordered" evidence="1">
    <location>
        <begin position="86"/>
        <end position="107"/>
    </location>
</feature>
<dbReference type="EMBL" id="JAWDGP010004062">
    <property type="protein sequence ID" value="KAK3768399.1"/>
    <property type="molecule type" value="Genomic_DNA"/>
</dbReference>
<feature type="region of interest" description="Disordered" evidence="1">
    <location>
        <begin position="1"/>
        <end position="34"/>
    </location>
</feature>
<sequence length="107" mass="11872">MEGSTERRDQQNVGINRTSKGSGSEGDAQTVPVRSRRRAVINRCFLLKLHLPALGDKPESCTALSRSTMEPNTIWSQDLEVRHGAQHNMESGSRGPPWSPTQYGVRI</sequence>
<gene>
    <name evidence="2" type="ORF">RRG08_031187</name>
</gene>
<evidence type="ECO:0000313" key="3">
    <source>
        <dbReference type="Proteomes" id="UP001283361"/>
    </source>
</evidence>
<protein>
    <submittedName>
        <fullName evidence="2">Uncharacterized protein</fullName>
    </submittedName>
</protein>